<dbReference type="SUPFAM" id="SSF53474">
    <property type="entry name" value="alpha/beta-Hydrolases"/>
    <property type="match status" value="1"/>
</dbReference>
<reference evidence="1" key="2">
    <citation type="submission" date="2015-06" db="UniProtKB">
        <authorList>
            <consortium name="EnsemblMetazoa"/>
        </authorList>
    </citation>
    <scope>IDENTIFICATION</scope>
</reference>
<dbReference type="EMBL" id="CAQQ02066115">
    <property type="status" value="NOT_ANNOTATED_CDS"/>
    <property type="molecule type" value="Genomic_DNA"/>
</dbReference>
<evidence type="ECO:0000313" key="1">
    <source>
        <dbReference type="EnsemblMetazoa" id="MESCA000180-PA"/>
    </source>
</evidence>
<reference evidence="2" key="1">
    <citation type="submission" date="2013-02" db="EMBL/GenBank/DDBJ databases">
        <authorList>
            <person name="Hughes D."/>
        </authorList>
    </citation>
    <scope>NUCLEOTIDE SEQUENCE</scope>
    <source>
        <strain>Durham</strain>
        <strain evidence="2">NC isolate 2 -- Noor lab</strain>
    </source>
</reference>
<keyword evidence="2" id="KW-1185">Reference proteome</keyword>
<dbReference type="AlphaFoldDB" id="T1GAC5"/>
<proteinExistence type="predicted"/>
<dbReference type="EnsemblMetazoa" id="MESCA000180-RA">
    <property type="protein sequence ID" value="MESCA000180-PA"/>
    <property type="gene ID" value="MESCA000180"/>
</dbReference>
<protein>
    <submittedName>
        <fullName evidence="1">Uncharacterized protein</fullName>
    </submittedName>
</protein>
<name>T1GAC5_MEGSC</name>
<dbReference type="HOGENOM" id="CLU_2690643_0_0_1"/>
<organism evidence="1 2">
    <name type="scientific">Megaselia scalaris</name>
    <name type="common">Humpbacked fly</name>
    <name type="synonym">Phora scalaris</name>
    <dbReference type="NCBI Taxonomy" id="36166"/>
    <lineage>
        <taxon>Eukaryota</taxon>
        <taxon>Metazoa</taxon>
        <taxon>Ecdysozoa</taxon>
        <taxon>Arthropoda</taxon>
        <taxon>Hexapoda</taxon>
        <taxon>Insecta</taxon>
        <taxon>Pterygota</taxon>
        <taxon>Neoptera</taxon>
        <taxon>Endopterygota</taxon>
        <taxon>Diptera</taxon>
        <taxon>Brachycera</taxon>
        <taxon>Muscomorpha</taxon>
        <taxon>Platypezoidea</taxon>
        <taxon>Phoridae</taxon>
        <taxon>Megaseliini</taxon>
        <taxon>Megaselia</taxon>
    </lineage>
</organism>
<accession>T1GAC5</accession>
<dbReference type="EMBL" id="CAQQ02066116">
    <property type="status" value="NOT_ANNOTATED_CDS"/>
    <property type="molecule type" value="Genomic_DNA"/>
</dbReference>
<evidence type="ECO:0000313" key="2">
    <source>
        <dbReference type="Proteomes" id="UP000015102"/>
    </source>
</evidence>
<dbReference type="InterPro" id="IPR029058">
    <property type="entry name" value="AB_hydrolase_fold"/>
</dbReference>
<dbReference type="Gene3D" id="3.40.50.1820">
    <property type="entry name" value="alpha/beta hydrolase"/>
    <property type="match status" value="1"/>
</dbReference>
<dbReference type="Proteomes" id="UP000015102">
    <property type="component" value="Unassembled WGS sequence"/>
</dbReference>
<sequence length="74" mass="8336">MYYLRILKSPLSKGYFHKAIQQSGSIFNAAYPVRKGKVASNTRKLVRSLNCEAEGESLKESIDGLKKVDIFEIV</sequence>